<evidence type="ECO:0000313" key="2">
    <source>
        <dbReference type="EMBL" id="KJZ75825.1"/>
    </source>
</evidence>
<feature type="compositionally biased region" description="Basic residues" evidence="1">
    <location>
        <begin position="542"/>
        <end position="553"/>
    </location>
</feature>
<dbReference type="GO" id="GO:0003677">
    <property type="term" value="F:DNA binding"/>
    <property type="evidence" value="ECO:0007669"/>
    <property type="project" value="InterPro"/>
</dbReference>
<dbReference type="Proteomes" id="UP000054481">
    <property type="component" value="Unassembled WGS sequence"/>
</dbReference>
<sequence length="673" mass="75843">MSPIPIFSPSQPSASAEHLGHRPLRDLAVSELVDEAINEQLVEQVRERGFNRDAPPSYRSASPERQEDEDAEVVDAQFELRLQLKVMKQRRSNCDKILAKPFTDAELRQTQSRLESFHSAYDPGRLYRREAEEAEHRFNLHGGRNVEPALRPPGLSKVEKRRLPVLIRHGIKKRWQRLGVWNPAWGIPGPTFPYLNIPSRTNQTPRDNSYDWKWKWQEDTPKCGILTLERFVPQHPNLRAVHLRQELSRGEPGIIPQPRHSLDPDDSKSVAESFITSRPWYIYDLEVEEERTRLNRLDGRDRSLYADDPETIVSKRWAASGEFDGREELGRPRLGWKWRHESPSPEPPDREELDPEWTPSELDALEGIPSPSPSPPPQHRQISSLPPLNKPVEWLTNEPDWLAPFPFTKTITPGNDGDQHMEGQPSPSQSSPSPPPPSTPGSPPPRRTRGVESRVNAPEPQQPPKLRRSARVATRPEQPKPEAPASDRPKRSRATTSVPQTKRGRGRPPKSTPLSKASKPQGVVKKRMGRPSKASVPQGVVKKQRGRPPHMKASKLQGVVEEQRAGPSKASQPQGMVKKPRGRPPKASKLQGVVEEQRGRTSTASEPQGVVKKQRGRPPKASKLQGVVEEQRGRTSTASEPQGVVNKQRGRPPKASKPQGVVKTQRGRPLKRR</sequence>
<evidence type="ECO:0000256" key="1">
    <source>
        <dbReference type="SAM" id="MobiDB-lite"/>
    </source>
</evidence>
<organism evidence="2 3">
    <name type="scientific">Hirsutella minnesotensis 3608</name>
    <dbReference type="NCBI Taxonomy" id="1043627"/>
    <lineage>
        <taxon>Eukaryota</taxon>
        <taxon>Fungi</taxon>
        <taxon>Dikarya</taxon>
        <taxon>Ascomycota</taxon>
        <taxon>Pezizomycotina</taxon>
        <taxon>Sordariomycetes</taxon>
        <taxon>Hypocreomycetidae</taxon>
        <taxon>Hypocreales</taxon>
        <taxon>Ophiocordycipitaceae</taxon>
        <taxon>Hirsutella</taxon>
    </lineage>
</organism>
<dbReference type="AlphaFoldDB" id="A0A0F7ZPN8"/>
<feature type="compositionally biased region" description="Basic and acidic residues" evidence="1">
    <location>
        <begin position="338"/>
        <end position="350"/>
    </location>
</feature>
<feature type="region of interest" description="Disordered" evidence="1">
    <location>
        <begin position="249"/>
        <end position="268"/>
    </location>
</feature>
<protein>
    <submittedName>
        <fullName evidence="2">Uncharacterized protein</fullName>
    </submittedName>
</protein>
<dbReference type="InterPro" id="IPR017956">
    <property type="entry name" value="AT_hook_DNA-bd_motif"/>
</dbReference>
<proteinExistence type="predicted"/>
<dbReference type="OrthoDB" id="4869601at2759"/>
<accession>A0A0F7ZPN8</accession>
<gene>
    <name evidence="2" type="ORF">HIM_04649</name>
</gene>
<feature type="compositionally biased region" description="Basic and acidic residues" evidence="1">
    <location>
        <begin position="477"/>
        <end position="489"/>
    </location>
</feature>
<feature type="compositionally biased region" description="Pro residues" evidence="1">
    <location>
        <begin position="432"/>
        <end position="445"/>
    </location>
</feature>
<name>A0A0F7ZPN8_9HYPO</name>
<dbReference type="PRINTS" id="PR00929">
    <property type="entry name" value="ATHOOK"/>
</dbReference>
<dbReference type="SMART" id="SM00384">
    <property type="entry name" value="AT_hook"/>
    <property type="match status" value="6"/>
</dbReference>
<feature type="region of interest" description="Disordered" evidence="1">
    <location>
        <begin position="336"/>
        <end position="673"/>
    </location>
</feature>
<dbReference type="EMBL" id="KQ030514">
    <property type="protein sequence ID" value="KJZ75825.1"/>
    <property type="molecule type" value="Genomic_DNA"/>
</dbReference>
<reference evidence="2 3" key="1">
    <citation type="journal article" date="2014" name="Genome Biol. Evol.">
        <title>Comparative genomics and transcriptomics analyses reveal divergent lifestyle features of nematode endoparasitic fungus Hirsutella minnesotensis.</title>
        <authorList>
            <person name="Lai Y."/>
            <person name="Liu K."/>
            <person name="Zhang X."/>
            <person name="Zhang X."/>
            <person name="Li K."/>
            <person name="Wang N."/>
            <person name="Shu C."/>
            <person name="Wu Y."/>
            <person name="Wang C."/>
            <person name="Bushley K.E."/>
            <person name="Xiang M."/>
            <person name="Liu X."/>
        </authorList>
    </citation>
    <scope>NUCLEOTIDE SEQUENCE [LARGE SCALE GENOMIC DNA]</scope>
    <source>
        <strain evidence="2 3">3608</strain>
    </source>
</reference>
<keyword evidence="3" id="KW-1185">Reference proteome</keyword>
<dbReference type="Pfam" id="PF02178">
    <property type="entry name" value="AT_hook"/>
    <property type="match status" value="5"/>
</dbReference>
<feature type="region of interest" description="Disordered" evidence="1">
    <location>
        <begin position="1"/>
        <end position="21"/>
    </location>
</feature>
<feature type="compositionally biased region" description="Low complexity" evidence="1">
    <location>
        <begin position="1"/>
        <end position="16"/>
    </location>
</feature>
<evidence type="ECO:0000313" key="3">
    <source>
        <dbReference type="Proteomes" id="UP000054481"/>
    </source>
</evidence>
<feature type="region of interest" description="Disordered" evidence="1">
    <location>
        <begin position="47"/>
        <end position="71"/>
    </location>
</feature>